<dbReference type="AlphaFoldDB" id="A0A2Y9BK70"/>
<dbReference type="InterPro" id="IPR011604">
    <property type="entry name" value="PDDEXK-like_dom_sf"/>
</dbReference>
<evidence type="ECO:0000259" key="14">
    <source>
        <dbReference type="Pfam" id="PF01930"/>
    </source>
</evidence>
<dbReference type="PANTHER" id="PTHR36531">
    <property type="entry name" value="CRISPR-ASSOCIATED EXONUCLEASE CAS4"/>
    <property type="match status" value="1"/>
</dbReference>
<dbReference type="Gene3D" id="3.90.320.10">
    <property type="match status" value="1"/>
</dbReference>
<evidence type="ECO:0000256" key="2">
    <source>
        <dbReference type="ARBA" id="ARBA00009189"/>
    </source>
</evidence>
<evidence type="ECO:0000256" key="4">
    <source>
        <dbReference type="ARBA" id="ARBA00020049"/>
    </source>
</evidence>
<evidence type="ECO:0000256" key="8">
    <source>
        <dbReference type="ARBA" id="ARBA00022839"/>
    </source>
</evidence>
<keyword evidence="8 13" id="KW-0269">Exonuclease</keyword>
<evidence type="ECO:0000313" key="15">
    <source>
        <dbReference type="EMBL" id="PWJ21469.1"/>
    </source>
</evidence>
<comment type="caution">
    <text evidence="15">The sequence shown here is derived from an EMBL/GenBank/DDBJ whole genome shotgun (WGS) entry which is preliminary data.</text>
</comment>
<sequence>MEYHEDEYLMISGIQHFKFCRRQWALIHIEQQWDENVHTAVGELMHKKVHDPYLTEKRKDVLITRALPVSSRNMGVSGECDVVEFHKSEDGIKLQGHWGLYNVYPIEYKKGKPKAGEEDILQLVAQALCLEEMFSTSIPEGAIFYGETRRREIVEITDGLRQQVNEIFHEMHQYYERRYTPKVKYSKACNACSLKDICLPKLGKAVSVKDYMHQILNEDEE</sequence>
<dbReference type="InterPro" id="IPR051827">
    <property type="entry name" value="Cas4_exonuclease"/>
</dbReference>
<evidence type="ECO:0000256" key="12">
    <source>
        <dbReference type="ARBA" id="ARBA00023211"/>
    </source>
</evidence>
<dbReference type="Pfam" id="PF01930">
    <property type="entry name" value="Cas_Cas4"/>
    <property type="match status" value="1"/>
</dbReference>
<evidence type="ECO:0000256" key="1">
    <source>
        <dbReference type="ARBA" id="ARBA00001966"/>
    </source>
</evidence>
<keyword evidence="16" id="KW-1185">Reference proteome</keyword>
<comment type="cofactor">
    <cofactor evidence="13">
        <name>iron-sulfur cluster</name>
        <dbReference type="ChEBI" id="CHEBI:30408"/>
    </cofactor>
</comment>
<keyword evidence="7 13" id="KW-0378">Hydrolase</keyword>
<protein>
    <recommendedName>
        <fullName evidence="4 13">CRISPR-associated exonuclease Cas4</fullName>
        <ecNumber evidence="3 13">3.1.12.1</ecNumber>
    </recommendedName>
</protein>
<proteinExistence type="inferred from homology"/>
<evidence type="ECO:0000256" key="5">
    <source>
        <dbReference type="ARBA" id="ARBA00022722"/>
    </source>
</evidence>
<evidence type="ECO:0000256" key="11">
    <source>
        <dbReference type="ARBA" id="ARBA00023118"/>
    </source>
</evidence>
<dbReference type="RefSeq" id="WP_109733671.1">
    <property type="nucleotide sequence ID" value="NZ_BAAACK010000021.1"/>
</dbReference>
<accession>A0A2Y9BK70</accession>
<dbReference type="GO" id="GO:0051607">
    <property type="term" value="P:defense response to virus"/>
    <property type="evidence" value="ECO:0007669"/>
    <property type="project" value="UniProtKB-KW"/>
</dbReference>
<evidence type="ECO:0000256" key="13">
    <source>
        <dbReference type="RuleBase" id="RU365022"/>
    </source>
</evidence>
<dbReference type="PANTHER" id="PTHR36531:SF6">
    <property type="entry name" value="DNA REPLICATION ATP-DEPENDENT HELICASE_NUCLEASE DNA2"/>
    <property type="match status" value="1"/>
</dbReference>
<comment type="cofactor">
    <cofactor evidence="13">
        <name>Mg(2+)</name>
        <dbReference type="ChEBI" id="CHEBI:18420"/>
    </cofactor>
    <cofactor evidence="13">
        <name>Mn(2+)</name>
        <dbReference type="ChEBI" id="CHEBI:29035"/>
    </cofactor>
    <text evidence="13">Mg(2+) or Mn(2+) required for ssDNA cleavage activity.</text>
</comment>
<evidence type="ECO:0000256" key="9">
    <source>
        <dbReference type="ARBA" id="ARBA00023004"/>
    </source>
</evidence>
<dbReference type="InterPro" id="IPR013343">
    <property type="entry name" value="CRISPR-assoc_prot_Cas4"/>
</dbReference>
<dbReference type="OrthoDB" id="9781776at2"/>
<evidence type="ECO:0000256" key="3">
    <source>
        <dbReference type="ARBA" id="ARBA00012768"/>
    </source>
</evidence>
<keyword evidence="12 13" id="KW-0464">Manganese</keyword>
<dbReference type="InterPro" id="IPR022765">
    <property type="entry name" value="Dna2/Cas4_DUF83"/>
</dbReference>
<reference evidence="15 16" key="1">
    <citation type="submission" date="2018-05" db="EMBL/GenBank/DDBJ databases">
        <title>The Hungate 1000. A catalogue of reference genomes from the rumen microbiome.</title>
        <authorList>
            <person name="Kelly W."/>
        </authorList>
    </citation>
    <scope>NUCLEOTIDE SEQUENCE [LARGE SCALE GENOMIC DNA]</scope>
    <source>
        <strain evidence="15 16">NLAE-zl-C242</strain>
    </source>
</reference>
<evidence type="ECO:0000256" key="6">
    <source>
        <dbReference type="ARBA" id="ARBA00022723"/>
    </source>
</evidence>
<keyword evidence="10 13" id="KW-0411">Iron-sulfur</keyword>
<dbReference type="EMBL" id="QGDL01000020">
    <property type="protein sequence ID" value="PWJ21469.1"/>
    <property type="molecule type" value="Genomic_DNA"/>
</dbReference>
<dbReference type="Proteomes" id="UP000245845">
    <property type="component" value="Unassembled WGS sequence"/>
</dbReference>
<comment type="function">
    <text evidence="13">CRISPR (clustered regularly interspaced short palindromic repeat) is an adaptive immune system that provides protection against mobile genetic elements (viruses, transposable elements and conjugative plasmids). CRISPR clusters contain sequences complementary to antecedent mobile elements and target invading nucleic acids. CRISPR clusters are transcribed and processed into CRISPR RNA (crRNA).</text>
</comment>
<keyword evidence="9 13" id="KW-0408">Iron</keyword>
<comment type="cofactor">
    <cofactor evidence="1">
        <name>[4Fe-4S] cluster</name>
        <dbReference type="ChEBI" id="CHEBI:49883"/>
    </cofactor>
</comment>
<dbReference type="GO" id="GO:0046872">
    <property type="term" value="F:metal ion binding"/>
    <property type="evidence" value="ECO:0007669"/>
    <property type="project" value="UniProtKB-KW"/>
</dbReference>
<keyword evidence="5 13" id="KW-0540">Nuclease</keyword>
<evidence type="ECO:0000256" key="10">
    <source>
        <dbReference type="ARBA" id="ARBA00023014"/>
    </source>
</evidence>
<evidence type="ECO:0000313" key="16">
    <source>
        <dbReference type="Proteomes" id="UP000245845"/>
    </source>
</evidence>
<name>A0A2Y9BK70_9FIRM</name>
<comment type="similarity">
    <text evidence="2 13">Belongs to the CRISPR-associated exonuclease Cas4 family.</text>
</comment>
<dbReference type="GO" id="GO:0004527">
    <property type="term" value="F:exonuclease activity"/>
    <property type="evidence" value="ECO:0007669"/>
    <property type="project" value="UniProtKB-KW"/>
</dbReference>
<dbReference type="EC" id="3.1.12.1" evidence="3 13"/>
<dbReference type="NCBIfam" id="TIGR00372">
    <property type="entry name" value="cas4"/>
    <property type="match status" value="1"/>
</dbReference>
<keyword evidence="11 13" id="KW-0051">Antiviral defense</keyword>
<dbReference type="GO" id="GO:0051536">
    <property type="term" value="F:iron-sulfur cluster binding"/>
    <property type="evidence" value="ECO:0007669"/>
    <property type="project" value="UniProtKB-KW"/>
</dbReference>
<organism evidence="15 16">
    <name type="scientific">Faecalicatena orotica</name>
    <dbReference type="NCBI Taxonomy" id="1544"/>
    <lineage>
        <taxon>Bacteria</taxon>
        <taxon>Bacillati</taxon>
        <taxon>Bacillota</taxon>
        <taxon>Clostridia</taxon>
        <taxon>Lachnospirales</taxon>
        <taxon>Lachnospiraceae</taxon>
        <taxon>Faecalicatena</taxon>
    </lineage>
</organism>
<feature type="domain" description="DUF83" evidence="14">
    <location>
        <begin position="12"/>
        <end position="199"/>
    </location>
</feature>
<gene>
    <name evidence="15" type="ORF">A8806_12038</name>
</gene>
<keyword evidence="6 13" id="KW-0479">Metal-binding</keyword>
<evidence type="ECO:0000256" key="7">
    <source>
        <dbReference type="ARBA" id="ARBA00022801"/>
    </source>
</evidence>